<sequence length="259" mass="27268">MSDLALVTGASSGIGAALAREHAARGGDLIVTARRADALDQLKSDLESRHGVTVHVMACDLGAEGGAQDLVRRIEDAGLAPDILVNNAGFGGRGKHLDRPAEDELGMIDLNVKALVALTRALAPGMVARGGGRILNVGSTAGFMPGPEQAVYFATKAFVNSYTQALAHELRGTGVTATVLVPGYVETEFAQRSDLTGTRLTQSGMTAGAVAKIGYDAMRRGDLVAFDRTSLSLACQWVIPFLPRRMVMSMMERMQQKAG</sequence>
<dbReference type="GO" id="GO:0016491">
    <property type="term" value="F:oxidoreductase activity"/>
    <property type="evidence" value="ECO:0007669"/>
    <property type="project" value="UniProtKB-KW"/>
</dbReference>
<dbReference type="PRINTS" id="PR00081">
    <property type="entry name" value="GDHRDH"/>
</dbReference>
<dbReference type="Proteomes" id="UP000199372">
    <property type="component" value="Unassembled WGS sequence"/>
</dbReference>
<dbReference type="RefSeq" id="WP_091845932.1">
    <property type="nucleotide sequence ID" value="NZ_FOCM01000006.1"/>
</dbReference>
<comment type="similarity">
    <text evidence="1 3">Belongs to the short-chain dehydrogenases/reductases (SDR) family.</text>
</comment>
<evidence type="ECO:0000313" key="6">
    <source>
        <dbReference type="Proteomes" id="UP000199372"/>
    </source>
</evidence>
<proteinExistence type="inferred from homology"/>
<dbReference type="PANTHER" id="PTHR44196:SF2">
    <property type="entry name" value="SHORT-CHAIN DEHYDROGENASE-RELATED"/>
    <property type="match status" value="1"/>
</dbReference>
<dbReference type="AlphaFoldDB" id="A0A1H8J5A8"/>
<name>A0A1H8J5A8_9RHOB</name>
<dbReference type="GO" id="GO:0016020">
    <property type="term" value="C:membrane"/>
    <property type="evidence" value="ECO:0007669"/>
    <property type="project" value="TreeGrafter"/>
</dbReference>
<dbReference type="InterPro" id="IPR057326">
    <property type="entry name" value="KR_dom"/>
</dbReference>
<dbReference type="InterPro" id="IPR002347">
    <property type="entry name" value="SDR_fam"/>
</dbReference>
<evidence type="ECO:0000259" key="4">
    <source>
        <dbReference type="SMART" id="SM00822"/>
    </source>
</evidence>
<dbReference type="Gene3D" id="3.40.50.720">
    <property type="entry name" value="NAD(P)-binding Rossmann-like Domain"/>
    <property type="match status" value="1"/>
</dbReference>
<keyword evidence="2" id="KW-0560">Oxidoreductase</keyword>
<evidence type="ECO:0000256" key="1">
    <source>
        <dbReference type="ARBA" id="ARBA00006484"/>
    </source>
</evidence>
<reference evidence="6" key="1">
    <citation type="submission" date="2016-10" db="EMBL/GenBank/DDBJ databases">
        <authorList>
            <person name="Varghese N."/>
            <person name="Submissions S."/>
        </authorList>
    </citation>
    <scope>NUCLEOTIDE SEQUENCE [LARGE SCALE GENOMIC DNA]</scope>
    <source>
        <strain evidence="6">DSM 26893</strain>
    </source>
</reference>
<dbReference type="SUPFAM" id="SSF51735">
    <property type="entry name" value="NAD(P)-binding Rossmann-fold domains"/>
    <property type="match status" value="1"/>
</dbReference>
<protein>
    <recommendedName>
        <fullName evidence="4">Ketoreductase domain-containing protein</fullName>
    </recommendedName>
</protein>
<dbReference type="Pfam" id="PF00106">
    <property type="entry name" value="adh_short"/>
    <property type="match status" value="1"/>
</dbReference>
<evidence type="ECO:0000313" key="5">
    <source>
        <dbReference type="EMBL" id="SEN75198.1"/>
    </source>
</evidence>
<dbReference type="PANTHER" id="PTHR44196">
    <property type="entry name" value="DEHYDROGENASE/REDUCTASE SDR FAMILY MEMBER 7B"/>
    <property type="match status" value="1"/>
</dbReference>
<evidence type="ECO:0000256" key="2">
    <source>
        <dbReference type="ARBA" id="ARBA00023002"/>
    </source>
</evidence>
<dbReference type="PIRSF" id="PIRSF000126">
    <property type="entry name" value="11-beta-HSD1"/>
    <property type="match status" value="1"/>
</dbReference>
<gene>
    <name evidence="5" type="ORF">SAMN04488011_10652</name>
</gene>
<dbReference type="CDD" id="cd05233">
    <property type="entry name" value="SDR_c"/>
    <property type="match status" value="1"/>
</dbReference>
<dbReference type="SMART" id="SM00822">
    <property type="entry name" value="PKS_KR"/>
    <property type="match status" value="1"/>
</dbReference>
<dbReference type="OrthoDB" id="9808814at2"/>
<dbReference type="InterPro" id="IPR036291">
    <property type="entry name" value="NAD(P)-bd_dom_sf"/>
</dbReference>
<dbReference type="PRINTS" id="PR00080">
    <property type="entry name" value="SDRFAMILY"/>
</dbReference>
<evidence type="ECO:0000256" key="3">
    <source>
        <dbReference type="RuleBase" id="RU000363"/>
    </source>
</evidence>
<dbReference type="EMBL" id="FOCM01000006">
    <property type="protein sequence ID" value="SEN75198.1"/>
    <property type="molecule type" value="Genomic_DNA"/>
</dbReference>
<organism evidence="5 6">
    <name type="scientific">Palleronia pelagia</name>
    <dbReference type="NCBI Taxonomy" id="387096"/>
    <lineage>
        <taxon>Bacteria</taxon>
        <taxon>Pseudomonadati</taxon>
        <taxon>Pseudomonadota</taxon>
        <taxon>Alphaproteobacteria</taxon>
        <taxon>Rhodobacterales</taxon>
        <taxon>Roseobacteraceae</taxon>
        <taxon>Palleronia</taxon>
    </lineage>
</organism>
<feature type="domain" description="Ketoreductase" evidence="4">
    <location>
        <begin position="3"/>
        <end position="184"/>
    </location>
</feature>
<keyword evidence="6" id="KW-1185">Reference proteome</keyword>
<accession>A0A1H8J5A8</accession>